<evidence type="ECO:0000259" key="1">
    <source>
        <dbReference type="PROSITE" id="PS51671"/>
    </source>
</evidence>
<proteinExistence type="predicted"/>
<dbReference type="InterPro" id="IPR002912">
    <property type="entry name" value="ACT_dom"/>
</dbReference>
<organism evidence="2">
    <name type="scientific">uncultured Chloroflexia bacterium</name>
    <dbReference type="NCBI Taxonomy" id="1672391"/>
    <lineage>
        <taxon>Bacteria</taxon>
        <taxon>Bacillati</taxon>
        <taxon>Chloroflexota</taxon>
        <taxon>Chloroflexia</taxon>
        <taxon>environmental samples</taxon>
    </lineage>
</organism>
<dbReference type="InterPro" id="IPR045865">
    <property type="entry name" value="ACT-like_dom_sf"/>
</dbReference>
<keyword evidence="2" id="KW-0418">Kinase</keyword>
<sequence>RELLRKAIKEDKEQQALLASDPLLHMPAYAPPPKDVATKFGIHVHGANDIYTRLAGCCNPVVGEDVVGFVTRGKGLTIHRAVCYNIVNERDRERLMDVSWGSDKEEHQHYPVPIRIECWDRIGLWRDVTEPIANMGVSISSVQQLKNRHADRVTLIATVMVDSLKQLTDIIDKLNRVQQVIEARRDHVPTA</sequence>
<evidence type="ECO:0000313" key="2">
    <source>
        <dbReference type="EMBL" id="CAA9283367.1"/>
    </source>
</evidence>
<gene>
    <name evidence="2" type="ORF">AVDCRST_MAG93-3344</name>
</gene>
<dbReference type="GO" id="GO:0016301">
    <property type="term" value="F:kinase activity"/>
    <property type="evidence" value="ECO:0007669"/>
    <property type="project" value="UniProtKB-KW"/>
</dbReference>
<dbReference type="SUPFAM" id="SSF55021">
    <property type="entry name" value="ACT-like"/>
    <property type="match status" value="1"/>
</dbReference>
<feature type="non-terminal residue" evidence="2">
    <location>
        <position position="1"/>
    </location>
</feature>
<dbReference type="AlphaFoldDB" id="A0A6J4JP28"/>
<name>A0A6J4JP28_9CHLR</name>
<keyword evidence="2" id="KW-0808">Transferase</keyword>
<dbReference type="PROSITE" id="PS51671">
    <property type="entry name" value="ACT"/>
    <property type="match status" value="1"/>
</dbReference>
<protein>
    <submittedName>
        <fullName evidence="2">GTP pyrophosphokinase, (P)ppGpp synthetase I</fullName>
        <ecNumber evidence="2">2.7.6.5</ecNumber>
    </submittedName>
</protein>
<reference evidence="2" key="1">
    <citation type="submission" date="2020-02" db="EMBL/GenBank/DDBJ databases">
        <authorList>
            <person name="Meier V. D."/>
        </authorList>
    </citation>
    <scope>NUCLEOTIDE SEQUENCE</scope>
    <source>
        <strain evidence="2">AVDCRST_MAG93</strain>
    </source>
</reference>
<dbReference type="EMBL" id="CADCTR010001142">
    <property type="protein sequence ID" value="CAA9283367.1"/>
    <property type="molecule type" value="Genomic_DNA"/>
</dbReference>
<dbReference type="CDD" id="cd04876">
    <property type="entry name" value="ACT_RelA-SpoT"/>
    <property type="match status" value="1"/>
</dbReference>
<dbReference type="Gene3D" id="3.30.70.260">
    <property type="match status" value="1"/>
</dbReference>
<accession>A0A6J4JP28</accession>
<dbReference type="EC" id="2.7.6.5" evidence="2"/>
<dbReference type="Pfam" id="PF13291">
    <property type="entry name" value="ACT_4"/>
    <property type="match status" value="1"/>
</dbReference>
<dbReference type="GO" id="GO:0008728">
    <property type="term" value="F:GTP diphosphokinase activity"/>
    <property type="evidence" value="ECO:0007669"/>
    <property type="project" value="UniProtKB-EC"/>
</dbReference>
<feature type="domain" description="ACT" evidence="1">
    <location>
        <begin position="113"/>
        <end position="188"/>
    </location>
</feature>